<comment type="subcellular location">
    <subcellularLocation>
        <location evidence="1">Membrane</location>
    </subcellularLocation>
</comment>
<dbReference type="SUPFAM" id="SSF56601">
    <property type="entry name" value="beta-lactamase/transpeptidase-like"/>
    <property type="match status" value="1"/>
</dbReference>
<gene>
    <name evidence="9" type="primary">pbp</name>
    <name evidence="9" type="ORF">EKD16_13980</name>
</gene>
<feature type="region of interest" description="Disordered" evidence="4">
    <location>
        <begin position="502"/>
        <end position="523"/>
    </location>
</feature>
<evidence type="ECO:0000256" key="2">
    <source>
        <dbReference type="ARBA" id="ARBA00007171"/>
    </source>
</evidence>
<dbReference type="InterPro" id="IPR050515">
    <property type="entry name" value="Beta-lactam/transpept"/>
</dbReference>
<accession>A0A4P6Q6Y8</accession>
<dbReference type="PANTHER" id="PTHR30627:SF24">
    <property type="entry name" value="PENICILLIN-BINDING PROTEIN 4B"/>
    <property type="match status" value="1"/>
</dbReference>
<keyword evidence="10" id="KW-1185">Reference proteome</keyword>
<evidence type="ECO:0000259" key="8">
    <source>
        <dbReference type="Pfam" id="PF05223"/>
    </source>
</evidence>
<dbReference type="AlphaFoldDB" id="A0A4P6Q6Y8"/>
<feature type="domain" description="Penicillin-binding protein transpeptidase" evidence="6">
    <location>
        <begin position="550"/>
        <end position="820"/>
    </location>
</feature>
<dbReference type="GO" id="GO:0071972">
    <property type="term" value="F:peptidoglycan L,D-transpeptidase activity"/>
    <property type="evidence" value="ECO:0007669"/>
    <property type="project" value="TreeGrafter"/>
</dbReference>
<dbReference type="GO" id="GO:0008658">
    <property type="term" value="F:penicillin binding"/>
    <property type="evidence" value="ECO:0007669"/>
    <property type="project" value="InterPro"/>
</dbReference>
<feature type="compositionally biased region" description="Gly residues" evidence="4">
    <location>
        <begin position="257"/>
        <end position="266"/>
    </location>
</feature>
<dbReference type="InterPro" id="IPR005311">
    <property type="entry name" value="PBP_dimer"/>
</dbReference>
<dbReference type="SUPFAM" id="SSF54427">
    <property type="entry name" value="NTF2-like"/>
    <property type="match status" value="1"/>
</dbReference>
<dbReference type="InterPro" id="IPR007887">
    <property type="entry name" value="MecA_N"/>
</dbReference>
<feature type="compositionally biased region" description="Pro residues" evidence="4">
    <location>
        <begin position="153"/>
        <end position="171"/>
    </location>
</feature>
<dbReference type="EMBL" id="CP036455">
    <property type="protein sequence ID" value="QBI54577.1"/>
    <property type="molecule type" value="Genomic_DNA"/>
</dbReference>
<evidence type="ECO:0000313" key="10">
    <source>
        <dbReference type="Proteomes" id="UP000292235"/>
    </source>
</evidence>
<feature type="domain" description="NTF2-like N-terminal transpeptidase" evidence="8">
    <location>
        <begin position="309"/>
        <end position="416"/>
    </location>
</feature>
<sequence length="823" mass="83696">MDDDRRPSGPGEPSSPPPAPSGRHDGDANRRLEQDAAPAYGAPAPPEHSEGPPPEAPRPYAPPPSPQWPGAGSAEPPRHPAPEPPQQQPGAHGDGTPAEQWGQAAPSSPYSIPGRGPAGPSHPDRQPPSPPHGPAPSVPQEAPPPYAADHRPPFTPAEGPPAAAPYPPPEGHTPAASHDGPPPYAATGHGYPSVPADDRDPFASSAAGDPFSPPDGPRHTEPQPAVAPAAPPSGAVFTRGGASGPVPVPPETPHAGPGPGGPGGDPFGSDRPVPRRRSRKGLLIGIVSAVVVLALAGGGASWYVLTLPEPEETAAAYVRAWNSQDYAAMTGLADGGDPAAAFKRLDGNLGIEQTRVTTGAVEEVGDGAVVPFEATFTLSNAGEWSYSGELPLVRVEREWKVDFGPGVVHPDLGEGQTLVRTNEWGERGHILAADGSRLDDGTASGSVQMILGEVGTAAEEDLADLGAAYEVGDPVGVSGVQKAYEERLAGEASTAIRVVEAGTAPQDVPEDAPTAGSIEGQDGKDVTLSIDPAVQAAAAQAIIGQSKPTAMVALRPSTGEVLAAANVPGGFNRALDGQYPAGSIFKIISYNALLDSGMGMDAAMNCPKTTEVGGRTYKNAGDAAYGAQTVTEAFATSCNTALVQEVADRLDGASLLASAEQFGFNTGFHSGLPVFKPSLPQPDSVSLLTASSIGQGKVLTSPLHMASLPAAVADGSWRAPMLVTEPAPAERPEPAPIANAQNLRDMTRAVVTEGTAENVGFTGEVHGKSGTAEYGTAAEGEELPAHGWFVGYEGDIAFAVVVEDGQSGSGAAAPLAKSFLDAL</sequence>
<dbReference type="InterPro" id="IPR001460">
    <property type="entry name" value="PCN-bd_Tpept"/>
</dbReference>
<dbReference type="GO" id="GO:0005886">
    <property type="term" value="C:plasma membrane"/>
    <property type="evidence" value="ECO:0007669"/>
    <property type="project" value="TreeGrafter"/>
</dbReference>
<evidence type="ECO:0000256" key="3">
    <source>
        <dbReference type="ARBA" id="ARBA00023136"/>
    </source>
</evidence>
<dbReference type="InterPro" id="IPR032710">
    <property type="entry name" value="NTF2-like_dom_sf"/>
</dbReference>
<evidence type="ECO:0000259" key="7">
    <source>
        <dbReference type="Pfam" id="PF03717"/>
    </source>
</evidence>
<evidence type="ECO:0000256" key="5">
    <source>
        <dbReference type="SAM" id="Phobius"/>
    </source>
</evidence>
<dbReference type="GO" id="GO:0071555">
    <property type="term" value="P:cell wall organization"/>
    <property type="evidence" value="ECO:0007669"/>
    <property type="project" value="TreeGrafter"/>
</dbReference>
<dbReference type="GO" id="GO:0046677">
    <property type="term" value="P:response to antibiotic"/>
    <property type="evidence" value="ECO:0007669"/>
    <property type="project" value="InterPro"/>
</dbReference>
<evidence type="ECO:0000256" key="1">
    <source>
        <dbReference type="ARBA" id="ARBA00004370"/>
    </source>
</evidence>
<evidence type="ECO:0000313" key="9">
    <source>
        <dbReference type="EMBL" id="QBI54577.1"/>
    </source>
</evidence>
<keyword evidence="5" id="KW-0812">Transmembrane</keyword>
<dbReference type="RefSeq" id="WP_242676960.1">
    <property type="nucleotide sequence ID" value="NZ_CP036455.1"/>
</dbReference>
<keyword evidence="5" id="KW-1133">Transmembrane helix</keyword>
<organism evidence="9 10">
    <name type="scientific">Streptomonospora litoralis</name>
    <dbReference type="NCBI Taxonomy" id="2498135"/>
    <lineage>
        <taxon>Bacteria</taxon>
        <taxon>Bacillati</taxon>
        <taxon>Actinomycetota</taxon>
        <taxon>Actinomycetes</taxon>
        <taxon>Streptosporangiales</taxon>
        <taxon>Nocardiopsidaceae</taxon>
        <taxon>Streptomonospora</taxon>
    </lineage>
</organism>
<feature type="domain" description="Penicillin-binding protein dimerisation" evidence="7">
    <location>
        <begin position="446"/>
        <end position="499"/>
    </location>
</feature>
<keyword evidence="3 5" id="KW-0472">Membrane</keyword>
<feature type="region of interest" description="Disordered" evidence="4">
    <location>
        <begin position="1"/>
        <end position="275"/>
    </location>
</feature>
<dbReference type="InterPro" id="IPR012338">
    <property type="entry name" value="Beta-lactam/transpept-like"/>
</dbReference>
<evidence type="ECO:0000256" key="4">
    <source>
        <dbReference type="SAM" id="MobiDB-lite"/>
    </source>
</evidence>
<dbReference type="Proteomes" id="UP000292235">
    <property type="component" value="Chromosome"/>
</dbReference>
<evidence type="ECO:0000259" key="6">
    <source>
        <dbReference type="Pfam" id="PF00905"/>
    </source>
</evidence>
<dbReference type="PRINTS" id="PR01217">
    <property type="entry name" value="PRICHEXTENSN"/>
</dbReference>
<feature type="compositionally biased region" description="Pro residues" evidence="4">
    <location>
        <begin position="43"/>
        <end position="67"/>
    </location>
</feature>
<feature type="compositionally biased region" description="Low complexity" evidence="4">
    <location>
        <begin position="222"/>
        <end position="235"/>
    </location>
</feature>
<feature type="compositionally biased region" description="Basic and acidic residues" evidence="4">
    <location>
        <begin position="22"/>
        <end position="34"/>
    </location>
</feature>
<dbReference type="Gene3D" id="3.40.710.10">
    <property type="entry name" value="DD-peptidase/beta-lactamase superfamily"/>
    <property type="match status" value="1"/>
</dbReference>
<dbReference type="PANTHER" id="PTHR30627">
    <property type="entry name" value="PEPTIDOGLYCAN D,D-TRANSPEPTIDASE"/>
    <property type="match status" value="1"/>
</dbReference>
<feature type="compositionally biased region" description="Pro residues" evidence="4">
    <location>
        <begin position="126"/>
        <end position="146"/>
    </location>
</feature>
<reference evidence="9 10" key="1">
    <citation type="submission" date="2019-02" db="EMBL/GenBank/DDBJ databases">
        <authorList>
            <person name="Khodamoradi S."/>
            <person name="Hahnke R.L."/>
            <person name="Kaempfer P."/>
            <person name="Schumann P."/>
            <person name="Rohde M."/>
            <person name="Steinert M."/>
            <person name="Luzhetskyy A."/>
            <person name="Wink J."/>
            <person name="Ruckert C."/>
        </authorList>
    </citation>
    <scope>NUCLEOTIDE SEQUENCE [LARGE SCALE GENOMIC DNA]</scope>
    <source>
        <strain evidence="9 10">M2</strain>
    </source>
</reference>
<dbReference type="Gene3D" id="3.90.1310.10">
    <property type="entry name" value="Penicillin-binding protein 2a (Domain 2)"/>
    <property type="match status" value="1"/>
</dbReference>
<feature type="transmembrane region" description="Helical" evidence="5">
    <location>
        <begin position="281"/>
        <end position="305"/>
    </location>
</feature>
<dbReference type="Pfam" id="PF03717">
    <property type="entry name" value="PBP_dimer"/>
    <property type="match status" value="1"/>
</dbReference>
<dbReference type="Pfam" id="PF00905">
    <property type="entry name" value="Transpeptidase"/>
    <property type="match status" value="1"/>
</dbReference>
<dbReference type="KEGG" id="strr:EKD16_13980"/>
<proteinExistence type="inferred from homology"/>
<dbReference type="Pfam" id="PF05223">
    <property type="entry name" value="MecA_N"/>
    <property type="match status" value="1"/>
</dbReference>
<protein>
    <submittedName>
        <fullName evidence="9">Beta-lactam-inducible penicillin-binding protein</fullName>
    </submittedName>
</protein>
<name>A0A4P6Q6Y8_9ACTN</name>
<dbReference type="Gene3D" id="3.10.450.100">
    <property type="entry name" value="NTF2-like, domain 1"/>
    <property type="match status" value="1"/>
</dbReference>
<comment type="similarity">
    <text evidence="2">Belongs to the transpeptidase family.</text>
</comment>